<keyword evidence="2" id="KW-1185">Reference proteome</keyword>
<evidence type="ECO:0000313" key="1">
    <source>
        <dbReference type="EMBL" id="OHT09453.1"/>
    </source>
</evidence>
<dbReference type="Proteomes" id="UP000179807">
    <property type="component" value="Unassembled WGS sequence"/>
</dbReference>
<proteinExistence type="predicted"/>
<dbReference type="VEuPathDB" id="TrichDB:TRFO_04508"/>
<reference evidence="1" key="1">
    <citation type="submission" date="2016-10" db="EMBL/GenBank/DDBJ databases">
        <authorList>
            <person name="Benchimol M."/>
            <person name="Almeida L.G."/>
            <person name="Vasconcelos A.T."/>
            <person name="Perreira-Neves A."/>
            <person name="Rosa I.A."/>
            <person name="Tasca T."/>
            <person name="Bogo M.R."/>
            <person name="de Souza W."/>
        </authorList>
    </citation>
    <scope>NUCLEOTIDE SEQUENCE [LARGE SCALE GENOMIC DNA]</scope>
    <source>
        <strain evidence="1">K</strain>
    </source>
</reference>
<dbReference type="GeneID" id="94826653"/>
<accession>A0A1J4KJC4</accession>
<protein>
    <submittedName>
        <fullName evidence="1">Uncharacterized protein</fullName>
    </submittedName>
</protein>
<comment type="caution">
    <text evidence="1">The sequence shown here is derived from an EMBL/GenBank/DDBJ whole genome shotgun (WGS) entry which is preliminary data.</text>
</comment>
<gene>
    <name evidence="1" type="ORF">TRFO_04508</name>
</gene>
<dbReference type="EMBL" id="MLAK01000638">
    <property type="protein sequence ID" value="OHT09453.1"/>
    <property type="molecule type" value="Genomic_DNA"/>
</dbReference>
<dbReference type="RefSeq" id="XP_068362589.1">
    <property type="nucleotide sequence ID" value="XM_068491949.1"/>
</dbReference>
<sequence>MKNSIFSIQQFDQATFIRQQLEATTNISSSSANAMKNTFSSSDLKNDSLHSFYSYLSTGKINDKYDAKLIASFNYLNKLIQDDLTNIGDRNCKDNHHNDSRHDNNIDKDAHLISLFSRSDSLPVSLSSFAKKTSTMEDLILIYVQNPGTSEFAKSLNDNNFMKNSQRTAFELLSAICSVVDENDLPNVADLVNDMLLYRYYSENQLKVAFSNVANENHDNIEFGKTLMYIYALLITKEVFTFDDFKEMFSSMKNIWPAIIPYLFCEIDNMLGSWVDDLAESEFWSNLEFFDADERSVLKLMETLNAWRILDIFPEYDIAYSFYEQARLNNASSEILVNSAFMPIDHQKLVRIVYELLLTLNDYQMEVNCKLLKGWFNTYVSNGHDLLSEYGEKGIKLASMIW</sequence>
<evidence type="ECO:0000313" key="2">
    <source>
        <dbReference type="Proteomes" id="UP000179807"/>
    </source>
</evidence>
<organism evidence="1 2">
    <name type="scientific">Tritrichomonas foetus</name>
    <dbReference type="NCBI Taxonomy" id="1144522"/>
    <lineage>
        <taxon>Eukaryota</taxon>
        <taxon>Metamonada</taxon>
        <taxon>Parabasalia</taxon>
        <taxon>Tritrichomonadida</taxon>
        <taxon>Tritrichomonadidae</taxon>
        <taxon>Tritrichomonas</taxon>
    </lineage>
</organism>
<dbReference type="AlphaFoldDB" id="A0A1J4KJC4"/>
<name>A0A1J4KJC4_9EUKA</name>